<feature type="domain" description="Cadherin" evidence="8">
    <location>
        <begin position="619"/>
        <end position="712"/>
    </location>
</feature>
<keyword evidence="6" id="KW-1133">Transmembrane helix</keyword>
<feature type="domain" description="Cadherin" evidence="8">
    <location>
        <begin position="1311"/>
        <end position="1411"/>
    </location>
</feature>
<dbReference type="EMBL" id="CP036298">
    <property type="protein sequence ID" value="QDV23127.1"/>
    <property type="molecule type" value="Genomic_DNA"/>
</dbReference>
<sequence>MNRRGFTDLLRFLSFASPAKLRLDSLRSSRKSRRPRLGFESLEARRVLAANITAFEPTDSGFVVELSEEVSTLNLNLYNTEGGTQGAADVTLQGATTGDVKGSLVVDGTRLTFVASDGVLAADTYTATLRSASDAFTDLADGELLDGEYNGTTLPSGNGTAGGDFVIQFTVGTSTDMILGLPDFARGPSQAVQAPGQGSGTELPDGLAVVLTNPAGLTSVTFTLQYDPSLLNISDVQLGADAPAGSSVDANLTVPGTATVSFYALAPLTASQTNVIELIASVPEDASYGSTQVLSFSSVEVNAGAMTAQVDSGVQLVSYAGDVNANRRYDAEDARLIARVGVGLDTGFLGSADSTPSTTPLFALIDPTIMGDITGAGGISALDASDILRKVVGLPVPNLPDLPSSQAPFGLSLSSQSATSSQAIGSVVGSFSTSDPDAGDSFTYALVAGSGDTNNSSFSISGSNLLTAEALSASPGTYSIRVSTTDSTGKSFVRNFTITVSDTNNPPSSVALSTTNLTDGQAIGTTVGTLTTVDTDAGDSHVYTLVSGDGSADNAKFTLSGNTLLTAVVFDANTQNSYTIRIRSTDSAGAFVEQVLTGTILAAGSNTAPTAIGLSNSNVPENSASGTVVGALTSTDADAGDTFTYTLVSGAGDTDNASFAISGATLTTAAVLDFESQESYSVRVRSTDAGGLTFEQTFTITATNVNEAATSVTLSSSQVEDGDASGTVVGTLASDDPDAADTFTYTLVAGSGDTDNASFAISGDQLQTAFVADMGTKASYAVRVMVTDAGGLTHEEELTITVVEVGVAPTAVALSSTAIDEGSAIGSDVGTLTSTDANATDSHTYTLVAGTGDTDNASFTIVGDKLQTAAELDFETQDTYSVRVRSTDSYGLTFDQEFTITVNDLNETPSALSLDNLTVAENAVSGTLVGNLSTTDPDAGDTFTYTLEAGVGDTDNASFTISGSTLTTAAVLDFESQESYSVRVRSTDAGGLTFEQTFTITATNVNEAATSVTLSSSQVEDGAASGTAVGTLSSDDPDAADTFTYTLVAGSGDTDNASFAISGDQLQTAFVADMGTKASYAVRVMVTDAGGLTHEEELTITVVEVGVAPTAVALSSTAIDEGSAIGSDVGTLTSTDANATDSHTYTLVAGTGDTDNASFTIVGDKLQTAAELDFETQDTYSVRVRSTDSYGLTFDQEFTITVNDLNETPSALSLDNLTVAENAVSGTLVGNLTTTDPDAGDTFTYTLEAGTGDTDNASFAISGATLTTAAVLDFESQESYSVRVRSTDAGGLTFEQTFTITATNVNEAATSVTLSSSQVEDGAASGTVVGTLASDDPDAADTFTYTLVAGSGDTDNASFAISGDQLQTAFIADMGTKASYAIRVMVTDAGGLTHEEELTITVVEVGVAPTAVALSSTAIDEGSAIGSDVGTLTSTDANAIDSHTYTLVAGTGDTDNASFTIVGDKLQTAAELDFETQDTYSVRVRSTDSYGLTFDQEFTITVSDLNETPTALALDNLTIAENAVSGTLVGNLTTTDADAGDSFTYTLEAGAGDTDNASFAISGSTLTTAAVLDFESQESYSVRVRSTDAGGLIFEQTFTITATNVNEAATSVVLSSSQVEDAAASGTAVGTLSSDDPDAADTFTYTLVAGSGDTDNASFAISGDELQTAFVADMGTKASYAIRVMVTDAGGLTHEEELTITVVEVGVAPTAVALSSTTIDEGSAIGTEIGTLTSTDANAIDSHTYTLVAGTGDTDNASFAIVGDKLQTAAELDFETQDTYSVRVRSTDSYGLTFDQEFTITVSDLNETPTALALDNLTIAENAVSGTLVGNLTTTDADAGDTFTYTLEAGVGDTDNASFTISGSTLTTAAVLDFESQESYSVRVRSTDAGGLIFEQTFTITAANVNEAATSVVLSSSQVEDGAASGTVVGILSSDDPDAGDTFTYTLVAGSGDTDNASFAISGDQLQTAFIADMGTKASYAIRVMVTDAGGLTHEEELTITVVEVGVAPTAVALSSTAIDEGSAIGSDVGTLTSTDANATDSHTYTLVAGTGDTDNASFTIVGDKLQTAAELDFETQDTYSVRVRSTDSYGLTFDQEFTITVNDLNETPSAVALDNLTVAENAVSGTLVGNLSTTDPDAGDTFTYTLEAGMGDTDNASFAISGATLTTAAVLDFESQESYSVRVRSTDAGGLTFEQTFTITATNVNEAATSVTLSSSQVEDGAASGTAVGTLASDDPDAADTFTYTLVAGSGDTDNASFTISGDQLQTAFIADMGTKASYAIRVMVTDAGGLTHEEELNITVVEVGVAPTAVALSSTAIDEGSAIGSDVGTLTSTDANAIDSHTYTLVAGTGDTDNASFTIVGDKLQTAAELDFETQDTYSVRVRSTDSYGLTFDQEFTITVNGVNETPSAVALDNLTIAENAVSGTLVGNLTTTDADAGDTFTYTLEAGVGDTDNASFTISGSTLTTAAVLDFESQESYSVRVRSTDAGGLIFEQTFTITAANVNEAATSVVLSSSQVEDGAASGTVVGTLSSDDPDAGDTFTYTLVAGSGDTDNASFAISGDQLQTAFIADMGTKASYAIRVMVTDAGGLTHEEELTITIVEAGVAPTAVALGSTAIDEGSAIGSDVGTLTSTDANAIDSHTYTLVAGTGDTDNASFTIVGDKLQTAAELDFETQDTYYVRVRSTDSYGLTFDQEFTITINDIVE</sequence>
<keyword evidence="2" id="KW-0812">Transmembrane</keyword>
<feature type="domain" description="Cadherin" evidence="8">
    <location>
        <begin position="2411"/>
        <end position="2512"/>
    </location>
</feature>
<evidence type="ECO:0000259" key="8">
    <source>
        <dbReference type="PROSITE" id="PS50268"/>
    </source>
</evidence>
<evidence type="ECO:0000313" key="10">
    <source>
        <dbReference type="Proteomes" id="UP000318017"/>
    </source>
</evidence>
<evidence type="ECO:0000256" key="3">
    <source>
        <dbReference type="ARBA" id="ARBA00022737"/>
    </source>
</evidence>
<organism evidence="9 10">
    <name type="scientific">Aureliella helgolandensis</name>
    <dbReference type="NCBI Taxonomy" id="2527968"/>
    <lineage>
        <taxon>Bacteria</taxon>
        <taxon>Pseudomonadati</taxon>
        <taxon>Planctomycetota</taxon>
        <taxon>Planctomycetia</taxon>
        <taxon>Pirellulales</taxon>
        <taxon>Pirellulaceae</taxon>
        <taxon>Aureliella</taxon>
    </lineage>
</organism>
<comment type="subcellular location">
    <subcellularLocation>
        <location evidence="1">Membrane</location>
    </subcellularLocation>
</comment>
<feature type="domain" description="Cadherin" evidence="8">
    <location>
        <begin position="2518"/>
        <end position="2611"/>
    </location>
</feature>
<feature type="domain" description="Cadherin" evidence="8">
    <location>
        <begin position="1618"/>
        <end position="1711"/>
    </location>
</feature>
<feature type="domain" description="Cadherin" evidence="8">
    <location>
        <begin position="2111"/>
        <end position="2212"/>
    </location>
</feature>
<dbReference type="Gene3D" id="1.10.1330.10">
    <property type="entry name" value="Dockerin domain"/>
    <property type="match status" value="1"/>
</dbReference>
<feature type="domain" description="Cadherin" evidence="8">
    <location>
        <begin position="2011"/>
        <end position="2111"/>
    </location>
</feature>
<accession>A0A518G3E7</accession>
<feature type="domain" description="Cadherin" evidence="8">
    <location>
        <begin position="2619"/>
        <end position="2705"/>
    </location>
</feature>
<feature type="domain" description="Cadherin" evidence="8">
    <location>
        <begin position="1211"/>
        <end position="1312"/>
    </location>
</feature>
<feature type="domain" description="Cadherin" evidence="8">
    <location>
        <begin position="1011"/>
        <end position="1111"/>
    </location>
</feature>
<feature type="domain" description="Cadherin" evidence="8">
    <location>
        <begin position="2311"/>
        <end position="2411"/>
    </location>
</feature>
<feature type="domain" description="Cadherin" evidence="8">
    <location>
        <begin position="1111"/>
        <end position="1211"/>
    </location>
</feature>
<protein>
    <submittedName>
        <fullName evidence="9">Fatty acid biosynthesis transcriptional regulator</fullName>
    </submittedName>
</protein>
<keyword evidence="4" id="KW-0106">Calcium</keyword>
<dbReference type="PANTHER" id="PTHR24025:SF23">
    <property type="entry name" value="NEURAL-CADHERIN"/>
    <property type="match status" value="1"/>
</dbReference>
<dbReference type="GO" id="GO:0005509">
    <property type="term" value="F:calcium ion binding"/>
    <property type="evidence" value="ECO:0007669"/>
    <property type="project" value="InterPro"/>
</dbReference>
<dbReference type="PANTHER" id="PTHR24025">
    <property type="entry name" value="DESMOGLEIN FAMILY MEMBER"/>
    <property type="match status" value="1"/>
</dbReference>
<evidence type="ECO:0000313" key="9">
    <source>
        <dbReference type="EMBL" id="QDV23127.1"/>
    </source>
</evidence>
<dbReference type="InterPro" id="IPR015919">
    <property type="entry name" value="Cadherin-like_sf"/>
</dbReference>
<dbReference type="PRINTS" id="PR00205">
    <property type="entry name" value="CADHERIN"/>
</dbReference>
<keyword evidence="3" id="KW-0677">Repeat</keyword>
<dbReference type="GO" id="GO:0016020">
    <property type="term" value="C:membrane"/>
    <property type="evidence" value="ECO:0007669"/>
    <property type="project" value="UniProtKB-SubCell"/>
</dbReference>
<feature type="domain" description="Cadherin" evidence="8">
    <location>
        <begin position="711"/>
        <end position="811"/>
    </location>
</feature>
<evidence type="ECO:0000256" key="7">
    <source>
        <dbReference type="ARBA" id="ARBA00023136"/>
    </source>
</evidence>
<evidence type="ECO:0000256" key="1">
    <source>
        <dbReference type="ARBA" id="ARBA00004370"/>
    </source>
</evidence>
<keyword evidence="10" id="KW-1185">Reference proteome</keyword>
<feature type="domain" description="Cadherin" evidence="8">
    <location>
        <begin position="1711"/>
        <end position="1811"/>
    </location>
</feature>
<reference evidence="9 10" key="1">
    <citation type="submission" date="2019-02" db="EMBL/GenBank/DDBJ databases">
        <title>Deep-cultivation of Planctomycetes and their phenomic and genomic characterization uncovers novel biology.</title>
        <authorList>
            <person name="Wiegand S."/>
            <person name="Jogler M."/>
            <person name="Boedeker C."/>
            <person name="Pinto D."/>
            <person name="Vollmers J."/>
            <person name="Rivas-Marin E."/>
            <person name="Kohn T."/>
            <person name="Peeters S.H."/>
            <person name="Heuer A."/>
            <person name="Rast P."/>
            <person name="Oberbeckmann S."/>
            <person name="Bunk B."/>
            <person name="Jeske O."/>
            <person name="Meyerdierks A."/>
            <person name="Storesund J.E."/>
            <person name="Kallscheuer N."/>
            <person name="Luecker S."/>
            <person name="Lage O.M."/>
            <person name="Pohl T."/>
            <person name="Merkel B.J."/>
            <person name="Hornburger P."/>
            <person name="Mueller R.-W."/>
            <person name="Bruemmer F."/>
            <person name="Labrenz M."/>
            <person name="Spormann A.M."/>
            <person name="Op den Camp H."/>
            <person name="Overmann J."/>
            <person name="Amann R."/>
            <person name="Jetten M.S.M."/>
            <person name="Mascher T."/>
            <person name="Medema M.H."/>
            <person name="Devos D.P."/>
            <person name="Kaster A.-K."/>
            <person name="Ovreas L."/>
            <person name="Rohde M."/>
            <person name="Galperin M.Y."/>
            <person name="Jogler C."/>
        </authorList>
    </citation>
    <scope>NUCLEOTIDE SEQUENCE [LARGE SCALE GENOMIC DNA]</scope>
    <source>
        <strain evidence="9 10">Q31a</strain>
    </source>
</reference>
<dbReference type="GO" id="GO:0007156">
    <property type="term" value="P:homophilic cell adhesion via plasma membrane adhesion molecules"/>
    <property type="evidence" value="ECO:0007669"/>
    <property type="project" value="InterPro"/>
</dbReference>
<feature type="domain" description="Cadherin" evidence="8">
    <location>
        <begin position="811"/>
        <end position="911"/>
    </location>
</feature>
<dbReference type="InterPro" id="IPR050971">
    <property type="entry name" value="Cadherin-domain_protein"/>
</dbReference>
<gene>
    <name evidence="9" type="ORF">Q31a_14230</name>
</gene>
<feature type="domain" description="Cadherin" evidence="8">
    <location>
        <begin position="509"/>
        <end position="611"/>
    </location>
</feature>
<feature type="domain" description="Cadherin" evidence="8">
    <location>
        <begin position="911"/>
        <end position="1012"/>
    </location>
</feature>
<dbReference type="Proteomes" id="UP000318017">
    <property type="component" value="Chromosome"/>
</dbReference>
<dbReference type="GO" id="GO:0005911">
    <property type="term" value="C:cell-cell junction"/>
    <property type="evidence" value="ECO:0007669"/>
    <property type="project" value="TreeGrafter"/>
</dbReference>
<proteinExistence type="predicted"/>
<dbReference type="OrthoDB" id="218711at2"/>
<keyword evidence="7" id="KW-0472">Membrane</keyword>
<dbReference type="InterPro" id="IPR036439">
    <property type="entry name" value="Dockerin_dom_sf"/>
</dbReference>
<dbReference type="KEGG" id="ahel:Q31a_14230"/>
<dbReference type="GO" id="GO:0000272">
    <property type="term" value="P:polysaccharide catabolic process"/>
    <property type="evidence" value="ECO:0007669"/>
    <property type="project" value="InterPro"/>
</dbReference>
<dbReference type="SMART" id="SM00112">
    <property type="entry name" value="CA"/>
    <property type="match status" value="22"/>
</dbReference>
<dbReference type="SMART" id="SM00736">
    <property type="entry name" value="CADG"/>
    <property type="match status" value="14"/>
</dbReference>
<feature type="domain" description="Cadherin" evidence="8">
    <location>
        <begin position="425"/>
        <end position="509"/>
    </location>
</feature>
<name>A0A518G3E7_9BACT</name>
<evidence type="ECO:0000256" key="2">
    <source>
        <dbReference type="ARBA" id="ARBA00022692"/>
    </source>
</evidence>
<feature type="domain" description="Cadherin" evidence="8">
    <location>
        <begin position="1918"/>
        <end position="2011"/>
    </location>
</feature>
<dbReference type="Pfam" id="PF00028">
    <property type="entry name" value="Cadherin"/>
    <property type="match status" value="7"/>
</dbReference>
<evidence type="ECO:0000256" key="6">
    <source>
        <dbReference type="ARBA" id="ARBA00022989"/>
    </source>
</evidence>
<feature type="domain" description="Cadherin" evidence="8">
    <location>
        <begin position="2211"/>
        <end position="2311"/>
    </location>
</feature>
<evidence type="ECO:0000256" key="4">
    <source>
        <dbReference type="ARBA" id="ARBA00022837"/>
    </source>
</evidence>
<dbReference type="RefSeq" id="WP_145075698.1">
    <property type="nucleotide sequence ID" value="NZ_CP036298.1"/>
</dbReference>
<dbReference type="Gene3D" id="2.60.40.60">
    <property type="entry name" value="Cadherins"/>
    <property type="match status" value="23"/>
</dbReference>
<dbReference type="PROSITE" id="PS50268">
    <property type="entry name" value="CADHERIN_2"/>
    <property type="match status" value="23"/>
</dbReference>
<evidence type="ECO:0000256" key="5">
    <source>
        <dbReference type="ARBA" id="ARBA00022889"/>
    </source>
</evidence>
<dbReference type="SUPFAM" id="SSF49313">
    <property type="entry name" value="Cadherin-like"/>
    <property type="match status" value="22"/>
</dbReference>
<dbReference type="InterPro" id="IPR002126">
    <property type="entry name" value="Cadherin-like_dom"/>
</dbReference>
<feature type="domain" description="Cadherin" evidence="8">
    <location>
        <begin position="1511"/>
        <end position="1612"/>
    </location>
</feature>
<feature type="domain" description="Cadherin" evidence="8">
    <location>
        <begin position="1411"/>
        <end position="1511"/>
    </location>
</feature>
<keyword evidence="5" id="KW-0130">Cell adhesion</keyword>
<feature type="domain" description="Cadherin" evidence="8">
    <location>
        <begin position="1811"/>
        <end position="1912"/>
    </location>
</feature>
<dbReference type="CDD" id="cd11304">
    <property type="entry name" value="Cadherin_repeat"/>
    <property type="match status" value="14"/>
</dbReference>
<dbReference type="InterPro" id="IPR006644">
    <property type="entry name" value="Cadg"/>
</dbReference>